<reference evidence="1 2" key="1">
    <citation type="journal article" date="2019" name="Sci. Rep.">
        <title>Orb-weaving spider Araneus ventricosus genome elucidates the spidroin gene catalogue.</title>
        <authorList>
            <person name="Kono N."/>
            <person name="Nakamura H."/>
            <person name="Ohtoshi R."/>
            <person name="Moran D.A.P."/>
            <person name="Shinohara A."/>
            <person name="Yoshida Y."/>
            <person name="Fujiwara M."/>
            <person name="Mori M."/>
            <person name="Tomita M."/>
            <person name="Arakawa K."/>
        </authorList>
    </citation>
    <scope>NUCLEOTIDE SEQUENCE [LARGE SCALE GENOMIC DNA]</scope>
</reference>
<keyword evidence="2" id="KW-1185">Reference proteome</keyword>
<comment type="caution">
    <text evidence="1">The sequence shown here is derived from an EMBL/GenBank/DDBJ whole genome shotgun (WGS) entry which is preliminary data.</text>
</comment>
<dbReference type="Proteomes" id="UP000499080">
    <property type="component" value="Unassembled WGS sequence"/>
</dbReference>
<gene>
    <name evidence="1" type="ORF">AVEN_265605_1</name>
</gene>
<dbReference type="EMBL" id="BGPR01035784">
    <property type="protein sequence ID" value="GBO10774.1"/>
    <property type="molecule type" value="Genomic_DNA"/>
</dbReference>
<dbReference type="AlphaFoldDB" id="A0A4Y2UFB8"/>
<name>A0A4Y2UFB8_ARAVE</name>
<sequence>MHRPVFPSSGMHLNKRYKCSVKHRPVKSLKPSETTGLTYRLMEEVLQGPLFLKHLPVPTSVVRSSLFPHDPIMSGDQLQNEYSERI</sequence>
<organism evidence="1 2">
    <name type="scientific">Araneus ventricosus</name>
    <name type="common">Orbweaver spider</name>
    <name type="synonym">Epeira ventricosa</name>
    <dbReference type="NCBI Taxonomy" id="182803"/>
    <lineage>
        <taxon>Eukaryota</taxon>
        <taxon>Metazoa</taxon>
        <taxon>Ecdysozoa</taxon>
        <taxon>Arthropoda</taxon>
        <taxon>Chelicerata</taxon>
        <taxon>Arachnida</taxon>
        <taxon>Araneae</taxon>
        <taxon>Araneomorphae</taxon>
        <taxon>Entelegynae</taxon>
        <taxon>Araneoidea</taxon>
        <taxon>Araneidae</taxon>
        <taxon>Araneus</taxon>
    </lineage>
</organism>
<evidence type="ECO:0000313" key="2">
    <source>
        <dbReference type="Proteomes" id="UP000499080"/>
    </source>
</evidence>
<accession>A0A4Y2UFB8</accession>
<evidence type="ECO:0000313" key="1">
    <source>
        <dbReference type="EMBL" id="GBO10774.1"/>
    </source>
</evidence>
<protein>
    <submittedName>
        <fullName evidence="1">Uncharacterized protein</fullName>
    </submittedName>
</protein>
<proteinExistence type="predicted"/>